<accession>A0A2V0PQ51</accession>
<dbReference type="InterPro" id="IPR002930">
    <property type="entry name" value="GCV_H"/>
</dbReference>
<comment type="cofactor">
    <cofactor evidence="5">
        <name>(R)-lipoate</name>
        <dbReference type="ChEBI" id="CHEBI:83088"/>
    </cofactor>
    <text evidence="5">Binds 1 lipoyl cofactor covalently.</text>
</comment>
<sequence>MALRALASNAGVQWGVRTQFGAIARAFSSVLPEAKYAASHEWAKVEGSTATVGISDHAQSELGDVVYVELPEVGATVTKGETFGVVESVKAASDVYSPLSGKVVEINEALVAEPAKINQEPYSGGWMMKIELSDKGEVASLMDATAYQKHCEH</sequence>
<evidence type="ECO:0000259" key="6">
    <source>
        <dbReference type="PROSITE" id="PS50968"/>
    </source>
</evidence>
<dbReference type="FunCoup" id="A0A2V0PQ51">
    <property type="interactions" value="1685"/>
</dbReference>
<evidence type="ECO:0000256" key="5">
    <source>
        <dbReference type="RuleBase" id="RU364055"/>
    </source>
</evidence>
<keyword evidence="3 5" id="KW-0809">Transit peptide</keyword>
<dbReference type="HAMAP" id="MF_00272">
    <property type="entry name" value="GcvH"/>
    <property type="match status" value="1"/>
</dbReference>
<dbReference type="InterPro" id="IPR017453">
    <property type="entry name" value="GCV_H_sub"/>
</dbReference>
<comment type="subunit">
    <text evidence="5">The glycine cleavage system is composed of four proteins: P, T, L and H.</text>
</comment>
<dbReference type="CDD" id="cd06848">
    <property type="entry name" value="GCS_H"/>
    <property type="match status" value="1"/>
</dbReference>
<dbReference type="NCBIfam" id="TIGR00527">
    <property type="entry name" value="gcvH"/>
    <property type="match status" value="1"/>
</dbReference>
<comment type="subcellular location">
    <subcellularLocation>
        <location evidence="5">Mitochondrion</location>
    </subcellularLocation>
</comment>
<comment type="caution">
    <text evidence="7">The sequence shown here is derived from an EMBL/GenBank/DDBJ whole genome shotgun (WGS) entry which is preliminary data.</text>
</comment>
<feature type="domain" description="Lipoyl-binding" evidence="6">
    <location>
        <begin position="49"/>
        <end position="131"/>
    </location>
</feature>
<evidence type="ECO:0000256" key="3">
    <source>
        <dbReference type="ARBA" id="ARBA00022946"/>
    </source>
</evidence>
<comment type="similarity">
    <text evidence="1 5">Belongs to the GcvH family.</text>
</comment>
<dbReference type="GO" id="GO:0019464">
    <property type="term" value="P:glycine decarboxylation via glycine cleavage system"/>
    <property type="evidence" value="ECO:0007669"/>
    <property type="project" value="UniProtKB-UniRule"/>
</dbReference>
<dbReference type="AlphaFoldDB" id="A0A2V0PQ51"/>
<evidence type="ECO:0000313" key="8">
    <source>
        <dbReference type="Proteomes" id="UP000247498"/>
    </source>
</evidence>
<dbReference type="InterPro" id="IPR033753">
    <property type="entry name" value="GCV_H/Fam206"/>
</dbReference>
<dbReference type="GO" id="GO:0009249">
    <property type="term" value="P:protein lipoylation"/>
    <property type="evidence" value="ECO:0007669"/>
    <property type="project" value="TreeGrafter"/>
</dbReference>
<evidence type="ECO:0000256" key="2">
    <source>
        <dbReference type="ARBA" id="ARBA00022823"/>
    </source>
</evidence>
<dbReference type="PROSITE" id="PS00189">
    <property type="entry name" value="LIPOYL"/>
    <property type="match status" value="1"/>
</dbReference>
<keyword evidence="8" id="KW-1185">Reference proteome</keyword>
<evidence type="ECO:0000256" key="1">
    <source>
        <dbReference type="ARBA" id="ARBA00009249"/>
    </source>
</evidence>
<protein>
    <recommendedName>
        <fullName evidence="5">Glycine cleavage system H protein</fullName>
    </recommendedName>
</protein>
<dbReference type="NCBIfam" id="NF002270">
    <property type="entry name" value="PRK01202.1"/>
    <property type="match status" value="1"/>
</dbReference>
<dbReference type="SUPFAM" id="SSF51230">
    <property type="entry name" value="Single hybrid motif"/>
    <property type="match status" value="1"/>
</dbReference>
<proteinExistence type="inferred from homology"/>
<dbReference type="InterPro" id="IPR000089">
    <property type="entry name" value="Biotin_lipoyl"/>
</dbReference>
<dbReference type="Gene3D" id="2.40.50.100">
    <property type="match status" value="1"/>
</dbReference>
<dbReference type="InParanoid" id="A0A2V0PQ51"/>
<reference evidence="7 8" key="1">
    <citation type="journal article" date="2018" name="Sci. Rep.">
        <title>Raphidocelis subcapitata (=Pseudokirchneriella subcapitata) provides an insight into genome evolution and environmental adaptations in the Sphaeropleales.</title>
        <authorList>
            <person name="Suzuki S."/>
            <person name="Yamaguchi H."/>
            <person name="Nakajima N."/>
            <person name="Kawachi M."/>
        </authorList>
    </citation>
    <scope>NUCLEOTIDE SEQUENCE [LARGE SCALE GENOMIC DNA]</scope>
    <source>
        <strain evidence="7 8">NIES-35</strain>
    </source>
</reference>
<dbReference type="GO" id="GO:0005960">
    <property type="term" value="C:glycine cleavage complex"/>
    <property type="evidence" value="ECO:0007669"/>
    <property type="project" value="UniProtKB-UniRule"/>
</dbReference>
<evidence type="ECO:0000313" key="7">
    <source>
        <dbReference type="EMBL" id="GBF99325.1"/>
    </source>
</evidence>
<dbReference type="GO" id="GO:0005739">
    <property type="term" value="C:mitochondrion"/>
    <property type="evidence" value="ECO:0007669"/>
    <property type="project" value="UniProtKB-SubCell"/>
</dbReference>
<dbReference type="EMBL" id="BDRX01000154">
    <property type="protein sequence ID" value="GBF99325.1"/>
    <property type="molecule type" value="Genomic_DNA"/>
</dbReference>
<dbReference type="STRING" id="307507.A0A2V0PQ51"/>
<gene>
    <name evidence="7" type="ORF">Rsub_11737</name>
</gene>
<dbReference type="OrthoDB" id="10264154at2759"/>
<dbReference type="InterPro" id="IPR011053">
    <property type="entry name" value="Single_hybrid_motif"/>
</dbReference>
<organism evidence="7 8">
    <name type="scientific">Raphidocelis subcapitata</name>
    <dbReference type="NCBI Taxonomy" id="307507"/>
    <lineage>
        <taxon>Eukaryota</taxon>
        <taxon>Viridiplantae</taxon>
        <taxon>Chlorophyta</taxon>
        <taxon>core chlorophytes</taxon>
        <taxon>Chlorophyceae</taxon>
        <taxon>CS clade</taxon>
        <taxon>Sphaeropleales</taxon>
        <taxon>Selenastraceae</taxon>
        <taxon>Raphidocelis</taxon>
    </lineage>
</organism>
<dbReference type="InterPro" id="IPR003016">
    <property type="entry name" value="2-oxoA_DH_lipoyl-BS"/>
</dbReference>
<name>A0A2V0PQ51_9CHLO</name>
<dbReference type="Proteomes" id="UP000247498">
    <property type="component" value="Unassembled WGS sequence"/>
</dbReference>
<keyword evidence="2 4" id="KW-0450">Lipoyl</keyword>
<keyword evidence="5" id="KW-0496">Mitochondrion</keyword>
<dbReference type="PANTHER" id="PTHR11715">
    <property type="entry name" value="GLYCINE CLEAVAGE SYSTEM H PROTEIN"/>
    <property type="match status" value="1"/>
</dbReference>
<evidence type="ECO:0000256" key="4">
    <source>
        <dbReference type="PIRSR" id="PIRSR617453-50"/>
    </source>
</evidence>
<dbReference type="PROSITE" id="PS50968">
    <property type="entry name" value="BIOTINYL_LIPOYL"/>
    <property type="match status" value="1"/>
</dbReference>
<feature type="modified residue" description="N6-lipoyllysine" evidence="4">
    <location>
        <position position="90"/>
    </location>
</feature>
<dbReference type="PANTHER" id="PTHR11715:SF3">
    <property type="entry name" value="GLYCINE CLEAVAGE SYSTEM H PROTEIN-RELATED"/>
    <property type="match status" value="1"/>
</dbReference>
<dbReference type="Pfam" id="PF01597">
    <property type="entry name" value="GCV_H"/>
    <property type="match status" value="1"/>
</dbReference>
<comment type="function">
    <text evidence="5">The H protein shuttles the methylamine group of glycine from the P protein to the T protein.</text>
</comment>